<feature type="compositionally biased region" description="Basic residues" evidence="2">
    <location>
        <begin position="1137"/>
        <end position="1147"/>
    </location>
</feature>
<feature type="domain" description="JmjN" evidence="4">
    <location>
        <begin position="19"/>
        <end position="60"/>
    </location>
</feature>
<dbReference type="PROSITE" id="PS51183">
    <property type="entry name" value="JMJN"/>
    <property type="match status" value="1"/>
</dbReference>
<evidence type="ECO:0000259" key="4">
    <source>
        <dbReference type="PROSITE" id="PS51183"/>
    </source>
</evidence>
<dbReference type="InterPro" id="IPR003349">
    <property type="entry name" value="JmjN"/>
</dbReference>
<feature type="compositionally biased region" description="Basic and acidic residues" evidence="2">
    <location>
        <begin position="1054"/>
        <end position="1070"/>
    </location>
</feature>
<feature type="region of interest" description="Disordered" evidence="2">
    <location>
        <begin position="1278"/>
        <end position="1299"/>
    </location>
</feature>
<keyword evidence="1" id="KW-0479">Metal-binding</keyword>
<dbReference type="PANTHER" id="PTHR10694">
    <property type="entry name" value="LYSINE-SPECIFIC DEMETHYLASE"/>
    <property type="match status" value="1"/>
</dbReference>
<dbReference type="InterPro" id="IPR003347">
    <property type="entry name" value="JmjC_dom"/>
</dbReference>
<dbReference type="GO" id="GO:0008168">
    <property type="term" value="F:methyltransferase activity"/>
    <property type="evidence" value="ECO:0007669"/>
    <property type="project" value="UniProtKB-KW"/>
</dbReference>
<keyword evidence="1" id="KW-0863">Zinc-finger</keyword>
<feature type="compositionally biased region" description="Basic and acidic residues" evidence="2">
    <location>
        <begin position="1126"/>
        <end position="1136"/>
    </location>
</feature>
<keyword evidence="6" id="KW-0808">Transferase</keyword>
<dbReference type="GO" id="GO:0010468">
    <property type="term" value="P:regulation of gene expression"/>
    <property type="evidence" value="ECO:0007669"/>
    <property type="project" value="UniProtKB-ARBA"/>
</dbReference>
<dbReference type="EMBL" id="NCVQ01000004">
    <property type="protein sequence ID" value="PWZ33568.1"/>
    <property type="molecule type" value="Genomic_DNA"/>
</dbReference>
<feature type="compositionally biased region" description="Basic and acidic residues" evidence="2">
    <location>
        <begin position="1148"/>
        <end position="1165"/>
    </location>
</feature>
<feature type="region of interest" description="Disordered" evidence="2">
    <location>
        <begin position="668"/>
        <end position="715"/>
    </location>
</feature>
<dbReference type="PROSITE" id="PS51184">
    <property type="entry name" value="JMJC"/>
    <property type="match status" value="1"/>
</dbReference>
<dbReference type="GO" id="GO:0032259">
    <property type="term" value="P:methylation"/>
    <property type="evidence" value="ECO:0007669"/>
    <property type="project" value="UniProtKB-KW"/>
</dbReference>
<dbReference type="SMART" id="SM00545">
    <property type="entry name" value="JmjN"/>
    <property type="match status" value="1"/>
</dbReference>
<reference evidence="7 8" key="1">
    <citation type="journal article" date="2018" name="Nat. Genet.">
        <title>Extensive intraspecific gene order and gene structural variations between Mo17 and other maize genomes.</title>
        <authorList>
            <person name="Sun S."/>
            <person name="Zhou Y."/>
            <person name="Chen J."/>
            <person name="Shi J."/>
            <person name="Zhao H."/>
            <person name="Zhao H."/>
            <person name="Song W."/>
            <person name="Zhang M."/>
            <person name="Cui Y."/>
            <person name="Dong X."/>
            <person name="Liu H."/>
            <person name="Ma X."/>
            <person name="Jiao Y."/>
            <person name="Wang B."/>
            <person name="Wei X."/>
            <person name="Stein J.C."/>
            <person name="Glaubitz J.C."/>
            <person name="Lu F."/>
            <person name="Yu G."/>
            <person name="Liang C."/>
            <person name="Fengler K."/>
            <person name="Li B."/>
            <person name="Rafalski A."/>
            <person name="Schnable P.S."/>
            <person name="Ware D.H."/>
            <person name="Buckler E.S."/>
            <person name="Lai J."/>
        </authorList>
    </citation>
    <scope>NUCLEOTIDE SEQUENCE [LARGE SCALE GENOMIC DNA]</scope>
    <source>
        <strain evidence="8">cv. Missouri 17</strain>
        <tissue evidence="7">Seedling</tissue>
    </source>
</reference>
<dbReference type="GO" id="GO:0008270">
    <property type="term" value="F:zinc ion binding"/>
    <property type="evidence" value="ECO:0007669"/>
    <property type="project" value="UniProtKB-KW"/>
</dbReference>
<proteinExistence type="predicted"/>
<sequence>MPSSQGEPVPPWLKSLPLAPEFRPTAAEFADPIAYLLKVEPVAAPFGICKIVPPLPPPPKRTTLGNLSRSFAALHPDDPTPTFPTRHQQLGLCPRRPRPALKPVWLSSHRYTLPKFEAKAGASRKALLARLNVPASRQLSPLDVEALFWSSSSDRPVVVEYASDMPGSGFAPCAARSTQLPAANVGESAWNMRGVARGPASLLRFVREEVPGVTSPMLYVRVGMMFSWFAWHVEDHDLHSLNYMHYGAPKTWYGVPRDAALAFEDVVRVHGYGGEVNSLETFALLGDKTTVMSPKVLVDSGVPCCRLVQNAGEFVVTFPGAYHSGFSHGFNCGEASNIATPEWLRVAKEAAVRRASINRPPMVSHYQLLYELALSLFLRDPSNGAMEPRSCRLKEKKKSEGDQFVKKIFVQNVIEDNKVLCYFLSDGSPCIILPVNYNDGSPLSTLLPKFQSTTDSRISHDQCSKTEALKGSRRLPMDGAHKKGELLSSNKISFSICSGKTVPPATCIHDCANMSASSYAQNAESDKEDMNSASGLLDQGLLSCVTCGILSFSCVAVIKPREGSAKWLMTADSSLINDRLASCGERHMTDVLQGQCGRTTGVILRSGSEMNVNSIISDADAVPLNAHSALDLLASAYGDPSDSNEDVMNKKIQVPNASNELINHAIESQPITSSNGDCDGTKVSSSSKECQQGPLSQSSKCIGNSNTLNGPKGVHTRNKDLLKMVLSDGFQPKYIYSETHKKVQCEPSSSNKTSMETPCSTDYHVSHNSATICMNSKRGSTTMVDNLATSVVKPDKDSSRMHVFCLEHAIEVEKQLQAIGGADIFLLCHPEYPRMEVEAKLLAEEMEFEYDWKDIFFEEATIVDRETIQEVVQDEEAIPTNSDWAVKLGINLYYSANLAKSPLYNKQVPYNRVIYEAFGYGSPSDSPVKLKTYSRRQGRTKKILLAGRWCGKVWMSNQVHPYLADRIKIHEPEETDKTFPSDQKSNAEPVEDSSREAASTRKSSSRAIEGKTSKREKESLEKANAKKPKFTEEDNSKSLEGTAEASTRKIKSRSVLEKTIKKEKEHVEKAKTKKLKHTEKVSEALKGPSEASFPAPAMVVRSSSRIANRKSKMEEEDNGSANPPKPKAEGDKDNHAGRSRAKSPRQKTKADTKKKTKETRAEKRRAPSPASQKDEEEQAYDAEGCSITKQRLSLRKKGAKTEEKQQTEESRYRERAPPSSPERKEEYASDIEGCSMSFGTKQALSLHKNDICPEKGCCRKFFSHKYLLQLQHRKVHADDRPRNARGRAAAWRSSGHGLG</sequence>
<evidence type="ECO:0000259" key="5">
    <source>
        <dbReference type="PROSITE" id="PS51184"/>
    </source>
</evidence>
<evidence type="ECO:0000313" key="6">
    <source>
        <dbReference type="EMBL" id="PWZ33567.1"/>
    </source>
</evidence>
<feature type="compositionally biased region" description="Polar residues" evidence="2">
    <location>
        <begin position="669"/>
        <end position="709"/>
    </location>
</feature>
<gene>
    <name evidence="7" type="ORF">Zm00014a_015361</name>
</gene>
<dbReference type="PANTHER" id="PTHR10694:SF38">
    <property type="entry name" value="LYSINE-SPECIFIC DEMETHYLASE REF6"/>
    <property type="match status" value="1"/>
</dbReference>
<evidence type="ECO:0000313" key="8">
    <source>
        <dbReference type="Proteomes" id="UP000251960"/>
    </source>
</evidence>
<feature type="compositionally biased region" description="Basic and acidic residues" evidence="2">
    <location>
        <begin position="1008"/>
        <end position="1037"/>
    </location>
</feature>
<dbReference type="SMART" id="SM00558">
    <property type="entry name" value="JmjC"/>
    <property type="match status" value="1"/>
</dbReference>
<dbReference type="Pfam" id="PF02375">
    <property type="entry name" value="JmjN"/>
    <property type="match status" value="1"/>
</dbReference>
<evidence type="ECO:0000256" key="2">
    <source>
        <dbReference type="SAM" id="MobiDB-lite"/>
    </source>
</evidence>
<organism evidence="7">
    <name type="scientific">Zea mays</name>
    <name type="common">Maize</name>
    <dbReference type="NCBI Taxonomy" id="4577"/>
    <lineage>
        <taxon>Eukaryota</taxon>
        <taxon>Viridiplantae</taxon>
        <taxon>Streptophyta</taxon>
        <taxon>Embryophyta</taxon>
        <taxon>Tracheophyta</taxon>
        <taxon>Spermatophyta</taxon>
        <taxon>Magnoliopsida</taxon>
        <taxon>Liliopsida</taxon>
        <taxon>Poales</taxon>
        <taxon>Poaceae</taxon>
        <taxon>PACMAD clade</taxon>
        <taxon>Panicoideae</taxon>
        <taxon>Andropogonodae</taxon>
        <taxon>Andropogoneae</taxon>
        <taxon>Tripsacinae</taxon>
        <taxon>Zea</taxon>
    </lineage>
</organism>
<dbReference type="SUPFAM" id="SSF51197">
    <property type="entry name" value="Clavaminate synthase-like"/>
    <property type="match status" value="1"/>
</dbReference>
<feature type="domain" description="JmjC" evidence="5">
    <location>
        <begin position="187"/>
        <end position="355"/>
    </location>
</feature>
<keyword evidence="6" id="KW-0489">Methyltransferase</keyword>
<dbReference type="PROSITE" id="PS50157">
    <property type="entry name" value="ZINC_FINGER_C2H2_2"/>
    <property type="match status" value="1"/>
</dbReference>
<feature type="compositionally biased region" description="Basic and acidic residues" evidence="2">
    <location>
        <begin position="1199"/>
        <end position="1227"/>
    </location>
</feature>
<dbReference type="InterPro" id="IPR013087">
    <property type="entry name" value="Znf_C2H2_type"/>
</dbReference>
<accession>A0A3L6FPF7</accession>
<dbReference type="EMBL" id="NCVQ01000004">
    <property type="protein sequence ID" value="PWZ33567.1"/>
    <property type="molecule type" value="Genomic_DNA"/>
</dbReference>
<feature type="domain" description="C2H2-type" evidence="3">
    <location>
        <begin position="1250"/>
        <end position="1281"/>
    </location>
</feature>
<evidence type="ECO:0000256" key="1">
    <source>
        <dbReference type="PROSITE-ProRule" id="PRU00042"/>
    </source>
</evidence>
<feature type="region of interest" description="Disordered" evidence="2">
    <location>
        <begin position="973"/>
        <end position="1228"/>
    </location>
</feature>
<evidence type="ECO:0000259" key="3">
    <source>
        <dbReference type="PROSITE" id="PS50157"/>
    </source>
</evidence>
<dbReference type="Pfam" id="PF02373">
    <property type="entry name" value="JmjC"/>
    <property type="match status" value="1"/>
</dbReference>
<name>A0A3L6FPF7_MAIZE</name>
<evidence type="ECO:0000313" key="7">
    <source>
        <dbReference type="EMBL" id="PWZ33568.1"/>
    </source>
</evidence>
<protein>
    <submittedName>
        <fullName evidence="6">Lysine-specific demethylase JMJ705</fullName>
    </submittedName>
</protein>
<dbReference type="ExpressionAtlas" id="A0A3L6FPF7">
    <property type="expression patterns" value="baseline and differential"/>
</dbReference>
<comment type="caution">
    <text evidence="7">The sequence shown here is derived from an EMBL/GenBank/DDBJ whole genome shotgun (WGS) entry which is preliminary data.</text>
</comment>
<dbReference type="Proteomes" id="UP000251960">
    <property type="component" value="Chromosome 3"/>
</dbReference>
<accession>A0A3L6FL72</accession>
<dbReference type="Gene3D" id="2.60.120.650">
    <property type="entry name" value="Cupin"/>
    <property type="match status" value="1"/>
</dbReference>
<keyword evidence="1" id="KW-0862">Zinc</keyword>